<evidence type="ECO:0000313" key="3">
    <source>
        <dbReference type="Proteomes" id="UP000321490"/>
    </source>
</evidence>
<organism evidence="2 3">
    <name type="scientific">Modestobacter roseus</name>
    <dbReference type="NCBI Taxonomy" id="1181884"/>
    <lineage>
        <taxon>Bacteria</taxon>
        <taxon>Bacillati</taxon>
        <taxon>Actinomycetota</taxon>
        <taxon>Actinomycetes</taxon>
        <taxon>Geodermatophilales</taxon>
        <taxon>Geodermatophilaceae</taxon>
        <taxon>Modestobacter</taxon>
    </lineage>
</organism>
<dbReference type="Proteomes" id="UP000321490">
    <property type="component" value="Unassembled WGS sequence"/>
</dbReference>
<comment type="caution">
    <text evidence="2">The sequence shown here is derived from an EMBL/GenBank/DDBJ whole genome shotgun (WGS) entry which is preliminary data.</text>
</comment>
<keyword evidence="3" id="KW-1185">Reference proteome</keyword>
<feature type="transmembrane region" description="Helical" evidence="1">
    <location>
        <begin position="21"/>
        <end position="40"/>
    </location>
</feature>
<dbReference type="AlphaFoldDB" id="A0A562IKV7"/>
<evidence type="ECO:0000256" key="1">
    <source>
        <dbReference type="SAM" id="Phobius"/>
    </source>
</evidence>
<keyword evidence="1" id="KW-1133">Transmembrane helix</keyword>
<proteinExistence type="predicted"/>
<gene>
    <name evidence="2" type="ORF">JD78_00149</name>
</gene>
<dbReference type="Pfam" id="PF11209">
    <property type="entry name" value="LmeA"/>
    <property type="match status" value="1"/>
</dbReference>
<dbReference type="EMBL" id="VLKF01000001">
    <property type="protein sequence ID" value="TWH71651.1"/>
    <property type="molecule type" value="Genomic_DNA"/>
</dbReference>
<reference evidence="2 3" key="1">
    <citation type="submission" date="2019-07" db="EMBL/GenBank/DDBJ databases">
        <title>R&amp;d 2014.</title>
        <authorList>
            <person name="Klenk H.-P."/>
        </authorList>
    </citation>
    <scope>NUCLEOTIDE SEQUENCE [LARGE SCALE GENOMIC DNA]</scope>
    <source>
        <strain evidence="2 3">DSM 45764</strain>
    </source>
</reference>
<evidence type="ECO:0008006" key="4">
    <source>
        <dbReference type="Google" id="ProtNLM"/>
    </source>
</evidence>
<name>A0A562IKV7_9ACTN</name>
<evidence type="ECO:0000313" key="2">
    <source>
        <dbReference type="EMBL" id="TWH71651.1"/>
    </source>
</evidence>
<sequence length="254" mass="26357">MTGASATGRGSAGRRAGPARATVLLGVAVVLGTLLLLWGADRLARWGAESVLARGIQQATGVAERPTVQVHGTFFLAQAVQGRYDDVEVSLDVVSSGPMSVDAVTARLNGVHVSFHDLLVQDTAPVWVERSVTEAFLGYDDLNRYLEVTGRPVTVGAAPGGEVRLTGTVGLLGRPVSASALADVSPRDGTLAVSPRALDTGTPLDAAGEALLGQRFEFLVPLDLLPFGQELAAIETTEDGLVLGVRGTDVVVRP</sequence>
<keyword evidence="1" id="KW-0812">Transmembrane</keyword>
<keyword evidence="1" id="KW-0472">Membrane</keyword>
<dbReference type="RefSeq" id="WP_166520887.1">
    <property type="nucleotide sequence ID" value="NZ_VLKF01000001.1"/>
</dbReference>
<accession>A0A562IKV7</accession>
<dbReference type="InterPro" id="IPR021373">
    <property type="entry name" value="DUF2993"/>
</dbReference>
<protein>
    <recommendedName>
        <fullName evidence="4">DUF2993 family protein</fullName>
    </recommendedName>
</protein>